<keyword evidence="1" id="KW-0812">Transmembrane</keyword>
<gene>
    <name evidence="2" type="ORF">ACFSYH_02390</name>
</gene>
<dbReference type="Proteomes" id="UP001597391">
    <property type="component" value="Unassembled WGS sequence"/>
</dbReference>
<evidence type="ECO:0000313" key="3">
    <source>
        <dbReference type="Proteomes" id="UP001597391"/>
    </source>
</evidence>
<evidence type="ECO:0000256" key="1">
    <source>
        <dbReference type="SAM" id="Phobius"/>
    </source>
</evidence>
<evidence type="ECO:0008006" key="4">
    <source>
        <dbReference type="Google" id="ProtNLM"/>
    </source>
</evidence>
<feature type="transmembrane region" description="Helical" evidence="1">
    <location>
        <begin position="6"/>
        <end position="25"/>
    </location>
</feature>
<proteinExistence type="predicted"/>
<dbReference type="EMBL" id="JBHUOP010000001">
    <property type="protein sequence ID" value="MFD2839414.1"/>
    <property type="molecule type" value="Genomic_DNA"/>
</dbReference>
<organism evidence="2 3">
    <name type="scientific">Populibacterium corticicola</name>
    <dbReference type="NCBI Taxonomy" id="1812826"/>
    <lineage>
        <taxon>Bacteria</taxon>
        <taxon>Bacillati</taxon>
        <taxon>Actinomycetota</taxon>
        <taxon>Actinomycetes</taxon>
        <taxon>Micrococcales</taxon>
        <taxon>Jonesiaceae</taxon>
        <taxon>Populibacterium</taxon>
    </lineage>
</organism>
<dbReference type="RefSeq" id="WP_377464885.1">
    <property type="nucleotide sequence ID" value="NZ_JBHUOP010000001.1"/>
</dbReference>
<accession>A0ABW5XDD8</accession>
<comment type="caution">
    <text evidence="2">The sequence shown here is derived from an EMBL/GenBank/DDBJ whole genome shotgun (WGS) entry which is preliminary data.</text>
</comment>
<name>A0ABW5XDD8_9MICO</name>
<keyword evidence="3" id="KW-1185">Reference proteome</keyword>
<keyword evidence="1" id="KW-0472">Membrane</keyword>
<reference evidence="3" key="1">
    <citation type="journal article" date="2019" name="Int. J. Syst. Evol. Microbiol.">
        <title>The Global Catalogue of Microorganisms (GCM) 10K type strain sequencing project: providing services to taxonomists for standard genome sequencing and annotation.</title>
        <authorList>
            <consortium name="The Broad Institute Genomics Platform"/>
            <consortium name="The Broad Institute Genome Sequencing Center for Infectious Disease"/>
            <person name="Wu L."/>
            <person name="Ma J."/>
        </authorList>
    </citation>
    <scope>NUCLEOTIDE SEQUENCE [LARGE SCALE GENOMIC DNA]</scope>
    <source>
        <strain evidence="3">KCTC 33576</strain>
    </source>
</reference>
<keyword evidence="1" id="KW-1133">Transmembrane helix</keyword>
<evidence type="ECO:0000313" key="2">
    <source>
        <dbReference type="EMBL" id="MFD2839414.1"/>
    </source>
</evidence>
<sequence>MLWSEVAIIVIAVVALVVWFALVTARRLDRLHRKVVSSRLALDSQLLRRASATHELASSAVLDPVSSVLLAETSKAVMGTDADGDQELLTAVPDLSELVVAHRQRTASEPAPRLAVLQALDAGLGTEREARESALTAVVEEILESPEDTAGLYQDPYAAELLEAISGAWYRVQIARRFHNESVLQAQRVRSKRWIRLFRIAGYAPMPHTVEFDDGWPAGLKQPNATLPLGGVS</sequence>
<protein>
    <recommendedName>
        <fullName evidence="4">LemA family protein</fullName>
    </recommendedName>
</protein>